<name>A0A369JY32_HYPMA</name>
<dbReference type="AlphaFoldDB" id="A0A369JY32"/>
<proteinExistence type="predicted"/>
<evidence type="ECO:0000256" key="1">
    <source>
        <dbReference type="SAM" id="MobiDB-lite"/>
    </source>
</evidence>
<reference evidence="2" key="1">
    <citation type="submission" date="2018-04" db="EMBL/GenBank/DDBJ databases">
        <title>Whole genome sequencing of Hypsizygus marmoreus.</title>
        <authorList>
            <person name="Choi I.-G."/>
            <person name="Min B."/>
            <person name="Kim J.-G."/>
            <person name="Kim S."/>
            <person name="Oh Y.-L."/>
            <person name="Kong W.-S."/>
            <person name="Park H."/>
            <person name="Jeong J."/>
            <person name="Song E.-S."/>
        </authorList>
    </citation>
    <scope>NUCLEOTIDE SEQUENCE [LARGE SCALE GENOMIC DNA]</scope>
    <source>
        <strain evidence="2">51987-8</strain>
    </source>
</reference>
<evidence type="ECO:0000313" key="3">
    <source>
        <dbReference type="Proteomes" id="UP000076154"/>
    </source>
</evidence>
<feature type="compositionally biased region" description="Polar residues" evidence="1">
    <location>
        <begin position="1"/>
        <end position="18"/>
    </location>
</feature>
<gene>
    <name evidence="2" type="ORF">Hypma_008326</name>
</gene>
<feature type="compositionally biased region" description="Low complexity" evidence="1">
    <location>
        <begin position="39"/>
        <end position="51"/>
    </location>
</feature>
<evidence type="ECO:0000313" key="2">
    <source>
        <dbReference type="EMBL" id="RDB24553.1"/>
    </source>
</evidence>
<sequence length="251" mass="27041">MYHSTWNPSDCISRSSSEPPLESDLHLSWPTPHLEPSHSSELPTPSESYTPPSYPRQNQRQCGCPDSSPKTQAYSSDSYTAITNLVNGTHMILSSISLYPPYLAMENIVHLGFPYVPLLLCAIETGSNPPSSPAPSLSVSSSASSPFLACSSTAGATSSYIMRSCTFCTPSWRAERIRGARLAGLSDEDGKDVGVTLRAYRETNMNADAHSWSMSALSVHGISESAIGSRREVRRPMTDILRGGTPQSAAP</sequence>
<keyword evidence="3" id="KW-1185">Reference proteome</keyword>
<comment type="caution">
    <text evidence="2">The sequence shown here is derived from an EMBL/GenBank/DDBJ whole genome shotgun (WGS) entry which is preliminary data.</text>
</comment>
<dbReference type="EMBL" id="LUEZ02000043">
    <property type="protein sequence ID" value="RDB24553.1"/>
    <property type="molecule type" value="Genomic_DNA"/>
</dbReference>
<dbReference type="Proteomes" id="UP000076154">
    <property type="component" value="Unassembled WGS sequence"/>
</dbReference>
<dbReference type="InParanoid" id="A0A369JY32"/>
<protein>
    <submittedName>
        <fullName evidence="2">Uncharacterized protein</fullName>
    </submittedName>
</protein>
<organism evidence="2 3">
    <name type="scientific">Hypsizygus marmoreus</name>
    <name type="common">White beech mushroom</name>
    <name type="synonym">Agaricus marmoreus</name>
    <dbReference type="NCBI Taxonomy" id="39966"/>
    <lineage>
        <taxon>Eukaryota</taxon>
        <taxon>Fungi</taxon>
        <taxon>Dikarya</taxon>
        <taxon>Basidiomycota</taxon>
        <taxon>Agaricomycotina</taxon>
        <taxon>Agaricomycetes</taxon>
        <taxon>Agaricomycetidae</taxon>
        <taxon>Agaricales</taxon>
        <taxon>Tricholomatineae</taxon>
        <taxon>Lyophyllaceae</taxon>
        <taxon>Hypsizygus</taxon>
    </lineage>
</organism>
<feature type="region of interest" description="Disordered" evidence="1">
    <location>
        <begin position="1"/>
        <end position="73"/>
    </location>
</feature>
<accession>A0A369JY32</accession>